<accession>A0A9W3AYU0</accession>
<dbReference type="PANTHER" id="PTHR11552">
    <property type="entry name" value="GLUCOSE-METHANOL-CHOLINE GMC OXIDOREDUCTASE"/>
    <property type="match status" value="1"/>
</dbReference>
<dbReference type="OrthoDB" id="269227at2759"/>
<evidence type="ECO:0000259" key="9">
    <source>
        <dbReference type="PROSITE" id="PS00624"/>
    </source>
</evidence>
<dbReference type="PROSITE" id="PS00624">
    <property type="entry name" value="GMC_OXRED_2"/>
    <property type="match status" value="1"/>
</dbReference>
<evidence type="ECO:0000313" key="10">
    <source>
        <dbReference type="Proteomes" id="UP001165740"/>
    </source>
</evidence>
<dbReference type="Gene3D" id="3.30.560.10">
    <property type="entry name" value="Glucose Oxidase, domain 3"/>
    <property type="match status" value="1"/>
</dbReference>
<protein>
    <recommendedName>
        <fullName evidence="7">Choline dehydrogenase</fullName>
        <ecNumber evidence="7">1.1.99.1</ecNumber>
    </recommendedName>
</protein>
<dbReference type="GO" id="GO:0019285">
    <property type="term" value="P:glycine betaine biosynthetic process from choline"/>
    <property type="evidence" value="ECO:0007669"/>
    <property type="project" value="InterPro"/>
</dbReference>
<dbReference type="AlphaFoldDB" id="A0A9W3AYU0"/>
<dbReference type="GO" id="GO:0005743">
    <property type="term" value="C:mitochondrial inner membrane"/>
    <property type="evidence" value="ECO:0007669"/>
    <property type="project" value="TreeGrafter"/>
</dbReference>
<dbReference type="InterPro" id="IPR036412">
    <property type="entry name" value="HAD-like_sf"/>
</dbReference>
<dbReference type="PROSITE" id="PS00623">
    <property type="entry name" value="GMC_OXRED_1"/>
    <property type="match status" value="1"/>
</dbReference>
<evidence type="ECO:0000259" key="8">
    <source>
        <dbReference type="PROSITE" id="PS00623"/>
    </source>
</evidence>
<comment type="similarity">
    <text evidence="2 6">Belongs to the GMC oxidoreductase family.</text>
</comment>
<dbReference type="SUPFAM" id="SSF56784">
    <property type="entry name" value="HAD-like"/>
    <property type="match status" value="2"/>
</dbReference>
<feature type="domain" description="Glucose-methanol-choline oxidoreductase N-terminal" evidence="9">
    <location>
        <begin position="896"/>
        <end position="910"/>
    </location>
</feature>
<dbReference type="InterPro" id="IPR023214">
    <property type="entry name" value="HAD_sf"/>
</dbReference>
<dbReference type="SUPFAM" id="SSF54373">
    <property type="entry name" value="FAD-linked reductases, C-terminal domain"/>
    <property type="match status" value="1"/>
</dbReference>
<dbReference type="GO" id="GO:0008812">
    <property type="term" value="F:choline dehydrogenase activity"/>
    <property type="evidence" value="ECO:0007669"/>
    <property type="project" value="UniProtKB-EC"/>
</dbReference>
<dbReference type="Pfam" id="PF05199">
    <property type="entry name" value="GMC_oxred_C"/>
    <property type="match status" value="1"/>
</dbReference>
<keyword evidence="10" id="KW-1185">Reference proteome</keyword>
<evidence type="ECO:0000256" key="5">
    <source>
        <dbReference type="ARBA" id="ARBA00023002"/>
    </source>
</evidence>
<dbReference type="InterPro" id="IPR011533">
    <property type="entry name" value="BetA"/>
</dbReference>
<evidence type="ECO:0000256" key="4">
    <source>
        <dbReference type="ARBA" id="ARBA00022827"/>
    </source>
</evidence>
<sequence>MSRLLRHLLHPAKLKTLGSRLTNFHFLGCSSIGVQLLSLKCHSSKAAASEFDGTRNFLFETKGSARHKQSTETRAKLVIFDKDGTLICFHSMWSSWADKVIDSIAKKVGLEIHEKLYTALGVCPKTKRIYPGLLAESTAPVIQEELVKLLVREGVAADVAKNAVESSWVEGDTGQGKTAKSIHPEIRTLFKILKDKDIKIAICTADNRRGTLNTLKNLDLSQYIDMVVCGDDPCTQPKPSPHNAWKICGALGVDPMDAVMVGDTKADVGMGHAAKLGWVVGVLSGIGDTKELLPEANYIISNVKDLLPLIMPYKEWINCYTYSSYERVLREPLDLKVGERSSVDPIDLKKYDVVIFDLHGTLVCAHTKYIKWLEKLSERLENKTGMNLAPLIYQHFGASQETKKVQTGLLEYGSHCQLKEVLVKLLRKKGFHYEEALITINQAFKDCEDIMKVANVVSLDKDVQQLFRILKENGMRIAIHTSEGRETAVNDLKTIGLTSCVDMMVCGDDPISQVKPDPHNIQLIAEEMGTTPEKIVMVGDTKEDILMGHNAQVGLTIGVLTGIGSHADLVTADHVVPSVSEILKHLKAKEDSLRSVRPRPVSDTTCTNGSVPKRCYSTLAGKGHDRRWRQFLPYPEPKEYHLAKPKYDYIIVGAGSAGCVLANRLTEDGKSTVLLIEAGPKDNSWKIAMPAALMYNLCDDRYNWYYHSEPEPYMNNRVMYQPRGRVLGGSSSLNAMVYIRGHAKDYDRWEKEGAICWSYADCLPYFKMSQSHELGPNDYRGGEGPLKVSRGKTNHPLHQAFIEAAQQAGYPFTDDMNGYQQEGVGWLDMTVKDGIRWSAATAYLWPATARANLDTLTKTMTTKVLFSGRRAVGVEIFKSGWTETVEAEKEVILSGGAINSPQLLSLSGVGDGDLLKSLDIPVVQHLPGVGKNLQDHLEVYVQQACTQPNTLYSAQWKFPHNMIKIGLEWFLFQSGYGATSHLESGGFIRSRAGVEHPNIQYHFLPSTVNDHGRKMGPCHAYQVHIGPMRPTSRGSVTIKSKDPREHPRILFNYLSNSEDCKEFIEGVKLTREIFAQKAFDEFRGPELAPGPDCVSDENIDAFLRSKGDSAYHPSCSCKMGSPKDPMAVVDPDCRVLGVEGLRVVDASIMPSVVSGNLNGPTIMMAEKASDIIRGLTPLPRCKVPVWEPADINKQR</sequence>
<evidence type="ECO:0000256" key="7">
    <source>
        <dbReference type="RuleBase" id="RU003969"/>
    </source>
</evidence>
<dbReference type="Gene3D" id="3.40.50.1000">
    <property type="entry name" value="HAD superfamily/HAD-like"/>
    <property type="match status" value="2"/>
</dbReference>
<dbReference type="NCBIfam" id="TIGR01549">
    <property type="entry name" value="HAD-SF-IA-v1"/>
    <property type="match status" value="1"/>
</dbReference>
<dbReference type="PANTHER" id="PTHR11552:SF147">
    <property type="entry name" value="CHOLINE DEHYDROGENASE, MITOCHONDRIAL"/>
    <property type="match status" value="1"/>
</dbReference>
<dbReference type="NCBIfam" id="TIGR01810">
    <property type="entry name" value="betA"/>
    <property type="match status" value="1"/>
</dbReference>
<name>A0A9W3AYU0_BIOGL</name>
<dbReference type="GeneID" id="106070156"/>
<dbReference type="InterPro" id="IPR000172">
    <property type="entry name" value="GMC_OxRdtase_N"/>
</dbReference>
<dbReference type="InterPro" id="IPR036188">
    <property type="entry name" value="FAD/NAD-bd_sf"/>
</dbReference>
<dbReference type="SFLD" id="SFLDG01129">
    <property type="entry name" value="C1.5:_HAD__Beta-PGM__Phosphata"/>
    <property type="match status" value="2"/>
</dbReference>
<evidence type="ECO:0000256" key="6">
    <source>
        <dbReference type="RuleBase" id="RU003968"/>
    </source>
</evidence>
<keyword evidence="3 6" id="KW-0285">Flavoprotein</keyword>
<dbReference type="SUPFAM" id="SSF51905">
    <property type="entry name" value="FAD/NAD(P)-binding domain"/>
    <property type="match status" value="1"/>
</dbReference>
<evidence type="ECO:0000256" key="1">
    <source>
        <dbReference type="ARBA" id="ARBA00001974"/>
    </source>
</evidence>
<reference evidence="11" key="1">
    <citation type="submission" date="2025-08" db="UniProtKB">
        <authorList>
            <consortium name="RefSeq"/>
        </authorList>
    </citation>
    <scope>IDENTIFICATION</scope>
</reference>
<dbReference type="Gene3D" id="3.50.50.60">
    <property type="entry name" value="FAD/NAD(P)-binding domain"/>
    <property type="match status" value="1"/>
</dbReference>
<proteinExistence type="inferred from homology"/>
<dbReference type="OMA" id="MGHAAKL"/>
<dbReference type="NCBIfam" id="NF002550">
    <property type="entry name" value="PRK02106.1"/>
    <property type="match status" value="1"/>
</dbReference>
<dbReference type="GO" id="GO:0050660">
    <property type="term" value="F:flavin adenine dinucleotide binding"/>
    <property type="evidence" value="ECO:0007669"/>
    <property type="project" value="InterPro"/>
</dbReference>
<dbReference type="Pfam" id="PF00702">
    <property type="entry name" value="Hydrolase"/>
    <property type="match status" value="2"/>
</dbReference>
<keyword evidence="4 6" id="KW-0274">FAD</keyword>
<comment type="pathway">
    <text evidence="7">Amine and polyamine biosynthesis; betaine biosynthesis via choline pathway; betaine aldehyde from choline (cytochrome c reductase route): step 1/1.</text>
</comment>
<evidence type="ECO:0000256" key="3">
    <source>
        <dbReference type="ARBA" id="ARBA00022630"/>
    </source>
</evidence>
<keyword evidence="5" id="KW-0560">Oxidoreductase</keyword>
<dbReference type="EC" id="1.1.99.1" evidence="7"/>
<evidence type="ECO:0000313" key="11">
    <source>
        <dbReference type="RefSeq" id="XP_055892382.1"/>
    </source>
</evidence>
<gene>
    <name evidence="11" type="primary">LOC106070156</name>
</gene>
<dbReference type="InterPro" id="IPR012132">
    <property type="entry name" value="GMC_OxRdtase"/>
</dbReference>
<dbReference type="InterPro" id="IPR006439">
    <property type="entry name" value="HAD-SF_hydro_IA"/>
</dbReference>
<comment type="catalytic activity">
    <reaction evidence="7">
        <text>choline + A = betaine aldehyde + AH2</text>
        <dbReference type="Rhea" id="RHEA:17433"/>
        <dbReference type="ChEBI" id="CHEBI:13193"/>
        <dbReference type="ChEBI" id="CHEBI:15354"/>
        <dbReference type="ChEBI" id="CHEBI:15710"/>
        <dbReference type="ChEBI" id="CHEBI:17499"/>
        <dbReference type="EC" id="1.1.99.1"/>
    </reaction>
</comment>
<organism evidence="10 11">
    <name type="scientific">Biomphalaria glabrata</name>
    <name type="common">Bloodfluke planorb</name>
    <name type="synonym">Freshwater snail</name>
    <dbReference type="NCBI Taxonomy" id="6526"/>
    <lineage>
        <taxon>Eukaryota</taxon>
        <taxon>Metazoa</taxon>
        <taxon>Spiralia</taxon>
        <taxon>Lophotrochozoa</taxon>
        <taxon>Mollusca</taxon>
        <taxon>Gastropoda</taxon>
        <taxon>Heterobranchia</taxon>
        <taxon>Euthyneura</taxon>
        <taxon>Panpulmonata</taxon>
        <taxon>Hygrophila</taxon>
        <taxon>Lymnaeoidea</taxon>
        <taxon>Planorbidae</taxon>
        <taxon>Biomphalaria</taxon>
    </lineage>
</organism>
<evidence type="ECO:0000256" key="2">
    <source>
        <dbReference type="ARBA" id="ARBA00010790"/>
    </source>
</evidence>
<dbReference type="Proteomes" id="UP001165740">
    <property type="component" value="Chromosome 7"/>
</dbReference>
<comment type="cofactor">
    <cofactor evidence="1">
        <name>FAD</name>
        <dbReference type="ChEBI" id="CHEBI:57692"/>
    </cofactor>
</comment>
<dbReference type="InterPro" id="IPR007867">
    <property type="entry name" value="GMC_OxRtase_C"/>
</dbReference>
<feature type="domain" description="Glucose-methanol-choline oxidoreductase N-terminal" evidence="8">
    <location>
        <begin position="724"/>
        <end position="747"/>
    </location>
</feature>
<dbReference type="SFLD" id="SFLDS00003">
    <property type="entry name" value="Haloacid_Dehalogenase"/>
    <property type="match status" value="2"/>
</dbReference>
<dbReference type="RefSeq" id="XP_055892382.1">
    <property type="nucleotide sequence ID" value="XM_056036407.1"/>
</dbReference>
<dbReference type="Pfam" id="PF00732">
    <property type="entry name" value="GMC_oxred_N"/>
    <property type="match status" value="1"/>
</dbReference>